<feature type="compositionally biased region" description="Basic residues" evidence="1">
    <location>
        <begin position="38"/>
        <end position="48"/>
    </location>
</feature>
<dbReference type="Proteomes" id="UP001189429">
    <property type="component" value="Unassembled WGS sequence"/>
</dbReference>
<organism evidence="2 3">
    <name type="scientific">Prorocentrum cordatum</name>
    <dbReference type="NCBI Taxonomy" id="2364126"/>
    <lineage>
        <taxon>Eukaryota</taxon>
        <taxon>Sar</taxon>
        <taxon>Alveolata</taxon>
        <taxon>Dinophyceae</taxon>
        <taxon>Prorocentrales</taxon>
        <taxon>Prorocentraceae</taxon>
        <taxon>Prorocentrum</taxon>
    </lineage>
</organism>
<accession>A0ABN9Q436</accession>
<sequence length="58" mass="6359">APPRRWPARAPARASPSAGAASWAGCRRRPRGSWSASRSRRSWARRRSPAAGRSCSRT</sequence>
<protein>
    <submittedName>
        <fullName evidence="2">Uncharacterized protein</fullName>
    </submittedName>
</protein>
<gene>
    <name evidence="2" type="ORF">PCOR1329_LOCUS7602</name>
</gene>
<evidence type="ECO:0000313" key="2">
    <source>
        <dbReference type="EMBL" id="CAK0799004.1"/>
    </source>
</evidence>
<comment type="caution">
    <text evidence="2">The sequence shown here is derived from an EMBL/GenBank/DDBJ whole genome shotgun (WGS) entry which is preliminary data.</text>
</comment>
<proteinExistence type="predicted"/>
<feature type="region of interest" description="Disordered" evidence="1">
    <location>
        <begin position="1"/>
        <end position="58"/>
    </location>
</feature>
<feature type="compositionally biased region" description="Low complexity" evidence="1">
    <location>
        <begin position="49"/>
        <end position="58"/>
    </location>
</feature>
<feature type="non-terminal residue" evidence="2">
    <location>
        <position position="58"/>
    </location>
</feature>
<dbReference type="EMBL" id="CAUYUJ010002065">
    <property type="protein sequence ID" value="CAK0799004.1"/>
    <property type="molecule type" value="Genomic_DNA"/>
</dbReference>
<reference evidence="2" key="1">
    <citation type="submission" date="2023-10" db="EMBL/GenBank/DDBJ databases">
        <authorList>
            <person name="Chen Y."/>
            <person name="Shah S."/>
            <person name="Dougan E. K."/>
            <person name="Thang M."/>
            <person name="Chan C."/>
        </authorList>
    </citation>
    <scope>NUCLEOTIDE SEQUENCE [LARGE SCALE GENOMIC DNA]</scope>
</reference>
<feature type="compositionally biased region" description="Low complexity" evidence="1">
    <location>
        <begin position="8"/>
        <end position="25"/>
    </location>
</feature>
<evidence type="ECO:0000313" key="3">
    <source>
        <dbReference type="Proteomes" id="UP001189429"/>
    </source>
</evidence>
<evidence type="ECO:0000256" key="1">
    <source>
        <dbReference type="SAM" id="MobiDB-lite"/>
    </source>
</evidence>
<keyword evidence="3" id="KW-1185">Reference proteome</keyword>
<feature type="non-terminal residue" evidence="2">
    <location>
        <position position="1"/>
    </location>
</feature>
<name>A0ABN9Q436_9DINO</name>